<protein>
    <recommendedName>
        <fullName evidence="1">N-acyl amino acid synthase FeeM catalytic core domain-containing protein</fullName>
    </recommendedName>
</protein>
<dbReference type="SUPFAM" id="SSF55729">
    <property type="entry name" value="Acyl-CoA N-acyltransferases (Nat)"/>
    <property type="match status" value="1"/>
</dbReference>
<dbReference type="Gene3D" id="3.40.630.30">
    <property type="match status" value="1"/>
</dbReference>
<evidence type="ECO:0000313" key="2">
    <source>
        <dbReference type="EMBL" id="KEQ09573.1"/>
    </source>
</evidence>
<keyword evidence="3" id="KW-1185">Reference proteome</keyword>
<evidence type="ECO:0000313" key="3">
    <source>
        <dbReference type="Proteomes" id="UP000052167"/>
    </source>
</evidence>
<sequence>MRHIQNSLTLAQGFPEKLLSVLDTVEYRRIEDQEDFEDIARLRYKSYRERGVLPRSAGNMLDEADFDDHAYVFGVYLYEELVSTVRVHHVTPEHRLSQSGGVFPDALNAFLDAGLTLIDPARLAIDPDLNGERSALPYLTVRPTIMAAIHFNADRMLQHIRPAHSAFYRRYFYADTVVPPTFTSLYGFELTLLASRTREIRNKLLARFPIYDSQPYERRLMFDRSPPSGMPPLTILPTARSAQALARQPIRPS</sequence>
<comment type="caution">
    <text evidence="2">The sequence shown here is derived from an EMBL/GenBank/DDBJ whole genome shotgun (WGS) entry which is preliminary data.</text>
</comment>
<feature type="domain" description="N-acyl amino acid synthase FeeM catalytic core" evidence="1">
    <location>
        <begin position="38"/>
        <end position="194"/>
    </location>
</feature>
<dbReference type="InterPro" id="IPR054597">
    <property type="entry name" value="FeeM_cat"/>
</dbReference>
<organism evidence="2 3">
    <name type="scientific">Pseudorhizobium pelagicum</name>
    <dbReference type="NCBI Taxonomy" id="1509405"/>
    <lineage>
        <taxon>Bacteria</taxon>
        <taxon>Pseudomonadati</taxon>
        <taxon>Pseudomonadota</taxon>
        <taxon>Alphaproteobacteria</taxon>
        <taxon>Hyphomicrobiales</taxon>
        <taxon>Rhizobiaceae</taxon>
        <taxon>Rhizobium/Agrobacterium group</taxon>
        <taxon>Pseudorhizobium</taxon>
    </lineage>
</organism>
<gene>
    <name evidence="2" type="ORF">GV68_24450</name>
</gene>
<accession>A0A922T7V5</accession>
<dbReference type="InterPro" id="IPR016181">
    <property type="entry name" value="Acyl_CoA_acyltransferase"/>
</dbReference>
<name>A0A922T7V5_9HYPH</name>
<proteinExistence type="predicted"/>
<dbReference type="Pfam" id="PF21926">
    <property type="entry name" value="FeeM"/>
    <property type="match status" value="1"/>
</dbReference>
<dbReference type="AlphaFoldDB" id="A0A922T7V5"/>
<reference evidence="2 3" key="1">
    <citation type="submission" date="2014-06" db="EMBL/GenBank/DDBJ databases">
        <title>Rhizobium pelagicum/R2-400B4.</title>
        <authorList>
            <person name="Kimes N.E."/>
            <person name="Lopez-Perez M."/>
        </authorList>
    </citation>
    <scope>NUCLEOTIDE SEQUENCE [LARGE SCALE GENOMIC DNA]</scope>
    <source>
        <strain evidence="2 3">R2-400B4</strain>
    </source>
</reference>
<evidence type="ECO:0000259" key="1">
    <source>
        <dbReference type="Pfam" id="PF21926"/>
    </source>
</evidence>
<dbReference type="EMBL" id="JOKJ01000007">
    <property type="protein sequence ID" value="KEQ09573.1"/>
    <property type="molecule type" value="Genomic_DNA"/>
</dbReference>
<dbReference type="Proteomes" id="UP000052167">
    <property type="component" value="Unassembled WGS sequence"/>
</dbReference>
<dbReference type="OrthoDB" id="9812697at2"/>